<proteinExistence type="predicted"/>
<accession>A0A2T7P7C3</accession>
<evidence type="ECO:0000313" key="9">
    <source>
        <dbReference type="Proteomes" id="UP000245119"/>
    </source>
</evidence>
<keyword evidence="5" id="KW-0472">Membrane</keyword>
<dbReference type="PANTHER" id="PTHR24243">
    <property type="entry name" value="G-PROTEIN COUPLED RECEPTOR"/>
    <property type="match status" value="1"/>
</dbReference>
<dbReference type="PROSITE" id="PS00237">
    <property type="entry name" value="G_PROTEIN_RECEP_F1_1"/>
    <property type="match status" value="1"/>
</dbReference>
<dbReference type="SUPFAM" id="SSF81321">
    <property type="entry name" value="Family A G protein-coupled receptor-like"/>
    <property type="match status" value="1"/>
</dbReference>
<dbReference type="AlphaFoldDB" id="A0A2T7P7C3"/>
<dbReference type="GO" id="GO:0005886">
    <property type="term" value="C:plasma membrane"/>
    <property type="evidence" value="ECO:0007669"/>
    <property type="project" value="TreeGrafter"/>
</dbReference>
<comment type="caution">
    <text evidence="8">The sequence shown here is derived from an EMBL/GenBank/DDBJ whole genome shotgun (WGS) entry which is preliminary data.</text>
</comment>
<evidence type="ECO:0000256" key="7">
    <source>
        <dbReference type="ARBA" id="ARBA00023224"/>
    </source>
</evidence>
<organism evidence="8 9">
    <name type="scientific">Pomacea canaliculata</name>
    <name type="common">Golden apple snail</name>
    <dbReference type="NCBI Taxonomy" id="400727"/>
    <lineage>
        <taxon>Eukaryota</taxon>
        <taxon>Metazoa</taxon>
        <taxon>Spiralia</taxon>
        <taxon>Lophotrochozoa</taxon>
        <taxon>Mollusca</taxon>
        <taxon>Gastropoda</taxon>
        <taxon>Caenogastropoda</taxon>
        <taxon>Architaenioglossa</taxon>
        <taxon>Ampullarioidea</taxon>
        <taxon>Ampullariidae</taxon>
        <taxon>Pomacea</taxon>
    </lineage>
</organism>
<keyword evidence="6" id="KW-0675">Receptor</keyword>
<evidence type="ECO:0000256" key="5">
    <source>
        <dbReference type="ARBA" id="ARBA00023136"/>
    </source>
</evidence>
<dbReference type="Proteomes" id="UP000245119">
    <property type="component" value="Linkage Group LG6"/>
</dbReference>
<dbReference type="GO" id="GO:0008188">
    <property type="term" value="F:neuropeptide receptor activity"/>
    <property type="evidence" value="ECO:0007669"/>
    <property type="project" value="TreeGrafter"/>
</dbReference>
<dbReference type="InterPro" id="IPR000276">
    <property type="entry name" value="GPCR_Rhodpsn"/>
</dbReference>
<evidence type="ECO:0000256" key="6">
    <source>
        <dbReference type="ARBA" id="ARBA00023170"/>
    </source>
</evidence>
<sequence>MANKFGNCVKISCLYVPGLPPELYAIWEAYPWRLGETFCYLRQTILELTSYASVLTITAFTVERYLAICKYVCDVTVREGAGEGRRVLVREEGPGEGGGCW</sequence>
<evidence type="ECO:0000313" key="8">
    <source>
        <dbReference type="EMBL" id="PVD29293.1"/>
    </source>
</evidence>
<keyword evidence="2" id="KW-0812">Transmembrane</keyword>
<keyword evidence="7" id="KW-0807">Transducer</keyword>
<reference evidence="8 9" key="1">
    <citation type="submission" date="2018-04" db="EMBL/GenBank/DDBJ databases">
        <title>The genome of golden apple snail Pomacea canaliculata provides insight into stress tolerance and invasive adaptation.</title>
        <authorList>
            <person name="Liu C."/>
            <person name="Liu B."/>
            <person name="Ren Y."/>
            <person name="Zhang Y."/>
            <person name="Wang H."/>
            <person name="Li S."/>
            <person name="Jiang F."/>
            <person name="Yin L."/>
            <person name="Zhang G."/>
            <person name="Qian W."/>
            <person name="Fan W."/>
        </authorList>
    </citation>
    <scope>NUCLEOTIDE SEQUENCE [LARGE SCALE GENOMIC DNA]</scope>
    <source>
        <strain evidence="8">SZHN2017</strain>
        <tissue evidence="8">Muscle</tissue>
    </source>
</reference>
<dbReference type="PANTHER" id="PTHR24243:SF208">
    <property type="entry name" value="PYROKININ-1 RECEPTOR"/>
    <property type="match status" value="1"/>
</dbReference>
<evidence type="ECO:0000256" key="1">
    <source>
        <dbReference type="ARBA" id="ARBA00004141"/>
    </source>
</evidence>
<dbReference type="EMBL" id="PZQS01000006">
    <property type="protein sequence ID" value="PVD29293.1"/>
    <property type="molecule type" value="Genomic_DNA"/>
</dbReference>
<gene>
    <name evidence="8" type="ORF">C0Q70_11890</name>
</gene>
<dbReference type="Pfam" id="PF00001">
    <property type="entry name" value="7tm_1"/>
    <property type="match status" value="1"/>
</dbReference>
<keyword evidence="9" id="KW-1185">Reference proteome</keyword>
<protein>
    <recommendedName>
        <fullName evidence="10">G-protein coupled receptors family 1 profile domain-containing protein</fullName>
    </recommendedName>
</protein>
<evidence type="ECO:0000256" key="3">
    <source>
        <dbReference type="ARBA" id="ARBA00022989"/>
    </source>
</evidence>
<keyword evidence="4" id="KW-0297">G-protein coupled receptor</keyword>
<evidence type="ECO:0008006" key="10">
    <source>
        <dbReference type="Google" id="ProtNLM"/>
    </source>
</evidence>
<evidence type="ECO:0000256" key="2">
    <source>
        <dbReference type="ARBA" id="ARBA00022692"/>
    </source>
</evidence>
<name>A0A2T7P7C3_POMCA</name>
<evidence type="ECO:0000256" key="4">
    <source>
        <dbReference type="ARBA" id="ARBA00023040"/>
    </source>
</evidence>
<comment type="subcellular location">
    <subcellularLocation>
        <location evidence="1">Membrane</location>
        <topology evidence="1">Multi-pass membrane protein</topology>
    </subcellularLocation>
</comment>
<keyword evidence="3" id="KW-1133">Transmembrane helix</keyword>
<dbReference type="Gene3D" id="1.20.1070.10">
    <property type="entry name" value="Rhodopsin 7-helix transmembrane proteins"/>
    <property type="match status" value="1"/>
</dbReference>
<dbReference type="OrthoDB" id="5962705at2759"/>